<dbReference type="SUPFAM" id="SSF51197">
    <property type="entry name" value="Clavaminate synthase-like"/>
    <property type="match status" value="1"/>
</dbReference>
<dbReference type="Gene3D" id="1.20.1250.20">
    <property type="entry name" value="MFS general substrate transporter like domains"/>
    <property type="match status" value="3"/>
</dbReference>
<dbReference type="SUPFAM" id="SSF103473">
    <property type="entry name" value="MFS general substrate transporter"/>
    <property type="match status" value="3"/>
</dbReference>
<dbReference type="SMART" id="SM00545">
    <property type="entry name" value="JmjN"/>
    <property type="match status" value="1"/>
</dbReference>
<dbReference type="Pfam" id="PF02375">
    <property type="entry name" value="JmjN"/>
    <property type="match status" value="1"/>
</dbReference>
<feature type="transmembrane region" description="Helical" evidence="10">
    <location>
        <begin position="559"/>
        <end position="578"/>
    </location>
</feature>
<feature type="domain" description="Major facilitator superfamily (MFS) profile" evidence="11">
    <location>
        <begin position="745"/>
        <end position="1228"/>
    </location>
</feature>
<evidence type="ECO:0000256" key="5">
    <source>
        <dbReference type="ARBA" id="ARBA00022847"/>
    </source>
</evidence>
<dbReference type="Proteomes" id="UP000824890">
    <property type="component" value="Unassembled WGS sequence"/>
</dbReference>
<dbReference type="InterPro" id="IPR036259">
    <property type="entry name" value="MFS_trans_sf"/>
</dbReference>
<feature type="transmembrane region" description="Helical" evidence="10">
    <location>
        <begin position="1093"/>
        <end position="1112"/>
    </location>
</feature>
<dbReference type="Pfam" id="PF02928">
    <property type="entry name" value="zf-C5HC2"/>
    <property type="match status" value="1"/>
</dbReference>
<sequence length="1991" mass="220958">MEYLKVLNALDVAKTQWYHFTAIIIAGMGFFTDAYDLFCISLVTKLLGRIYYHVPGSAKPGTLPPNVAAAVNGVAFCGTLAGQLFFGWLGDKLGRKKVYGMTLMVMVLCSVASGLSFGHEPKAVMATLCFFRFWLGFGIGGDYPLSATIMSEYANKKTRGAFVSAVFAMQGFGIMAGGIFAIIISSAFEAKFPAPAYAEDALRSTIPQADLVWRIILMVGAIPAAMTYYSRSKMPETARYTALVAKDAKLAASDMSRVLQVEIEAEQEKVEEISSNKSKAFSLFSKEFMKRHGLHLLGTTSTWFLLDIAFYSQNLFQKDIFSAIGWIPPAQTMNAIQEVFKIARAQTLIALCSTVPGYWFTVAFIDVIGRFAIQMMGFFFMTVFMFALAIPYNHWTHKENRIGFVIMYSLTFFFANFGPNATTFVVPAEIFPARFRSTCHGISAASGKLGAMVGAFGFLNSLLVLGVVNFLGILFTFLVPESKGKSLEEMSGENEDNENTTSDSRTVPIVAIGWIPPAQTMNAIQEVFKIARAQTLIALCSTVPGYWFTVAFIDVIGRFAIQMMGFFFMTVFMFALAIPYNHWTHKENRIGFVIMYSLTFFFANFGPNATTFVVPAEIFPARFRSTCHGISAASGKLGAMVGAFGFLYLAQSPDKNKTDAGYPPGIGVRNSLLVLGIVNFLGILFTFLVPESKGKSLEEMSGENEENENTTSDSRTVPIVRMADNQLQVLNALDVAKTQWYHFTAIVIAGMGFFTDAYDLFCISLVTKLLGRIYYHEEGSHKPGTLPPNVAAATNGVAFCGTLAGQLFFGWLGDKLGRKKVYGMTLMIMVLCSIASGLSFGDKPKTVMATLCFFRFWLGFGIGGDYPLSATIMSEYANKKTRGAFISAVFAMQGFGIMAGGIFAIIISSIFDAKFPAPAYADDALRSTVPQADFVWRIILMFGAIPASMTYYSRSKMPETARYTALVAKNAQQAASDMSRVLQVEIEPEQILEEISTDKSKSFSLFSKQFMKRHGLHLLGTTSTWFLLDIAFYSQNLFQKDIFSAIGWIPPAQTMNAVQEVFKIARAQTLIALCSTVPGYWFTVVFIDVIGRFAIQLMGFFFMTVFMFALAIPYNHWTHKDNRIGFVIMYSLTFFFANFGPNATTFVVPAEIFPARFRSTCHGISAASGKLGAMVGAFGFLYLAQSPDKNKTDAGYPPGIGVRNSLLVLGVINFLGILFTFLVPESKGKSLEEMSGENESNEQNNNDSRTVEMVCFSFISSSGKIILWLVAVKVTIMGIEGNHAYSKTGNMDKLSTPPGFVSQTTFVLRNVHQDRESSRPGQVQEQITGFGMDDASFKLSLSSRPWIVHDDHTKPTSETLKPTKPEERERRIQRVSKNVTLEEAPVFNPTEEEFSDTLSYIATLRDKAEPYGICCVVPPPSWKPPCLLEEKEVWEVSKFDTQVQLFDAANDTTIKKEADDDDDDDDNDDEDHTSEENVKFCRVERGPRKTLETFKNFADSYKKRHFSVEDEVLGSKSSSTPSLKQEPTVADVEKEYRQLVESPLVEIEVLYGNDLDTRTFSSGFPLPGASESCKYKTSGWNLNNTAKLPGSLLSYEDCESVGVPRLSVGMFLSSQLWKSEKDRLYSLCYLHVGAPRVWYSVAGCHRSKLMNLFPEMSGELQSKMSREPVMIMSPYALNMEGIPVTRCVQNPGQYVILFPGSCYSAVNCGFNCLEKANFAPIDWLPHGDVAVHQNQEKKKKSLISYDKILLGAAREAVKHLKEYSLSKKKTADNMRWLNACGKEGLFTSIVKSRVKQERSRRQFLASSLKSQRMDKSFDDVSKRECCFCFVDLHFSAVQCSCSDERFSCLSHVRNLCACPSGKKRFLYRYTIDELNVLVEALELQKLSAMFRWGNFDRNYYASSPGIKISQPGDKGKKADEVLPCSDNNNNTRKDVEAGGKEQGKTKVKARSVMEIMKGNDDESGHVQPCSNKPNKTCDGSAGNTAKKPKLG</sequence>
<feature type="transmembrane region" description="Helical" evidence="10">
    <location>
        <begin position="1205"/>
        <end position="1223"/>
    </location>
</feature>
<evidence type="ECO:0000256" key="8">
    <source>
        <dbReference type="ARBA" id="ARBA00044504"/>
    </source>
</evidence>
<feature type="transmembrane region" description="Helical" evidence="10">
    <location>
        <begin position="535"/>
        <end position="553"/>
    </location>
</feature>
<feature type="transmembrane region" description="Helical" evidence="10">
    <location>
        <begin position="67"/>
        <end position="86"/>
    </location>
</feature>
<dbReference type="CDD" id="cd17364">
    <property type="entry name" value="MFS_PhT"/>
    <property type="match status" value="2"/>
</dbReference>
<feature type="domain" description="JmjC" evidence="13">
    <location>
        <begin position="1574"/>
        <end position="1735"/>
    </location>
</feature>
<evidence type="ECO:0000259" key="11">
    <source>
        <dbReference type="PROSITE" id="PS50850"/>
    </source>
</evidence>
<feature type="compositionally biased region" description="Acidic residues" evidence="9">
    <location>
        <begin position="1459"/>
        <end position="1473"/>
    </location>
</feature>
<feature type="transmembrane region" description="Helical" evidence="10">
    <location>
        <begin position="402"/>
        <end position="419"/>
    </location>
</feature>
<dbReference type="InterPro" id="IPR005828">
    <property type="entry name" value="MFS_sugar_transport-like"/>
</dbReference>
<keyword evidence="3" id="KW-0592">Phosphate transport</keyword>
<feature type="transmembrane region" description="Helical" evidence="10">
    <location>
        <begin position="884"/>
        <end position="911"/>
    </location>
</feature>
<evidence type="ECO:0000256" key="9">
    <source>
        <dbReference type="SAM" id="MobiDB-lite"/>
    </source>
</evidence>
<evidence type="ECO:0000259" key="12">
    <source>
        <dbReference type="PROSITE" id="PS51183"/>
    </source>
</evidence>
<feature type="transmembrane region" description="Helical" evidence="10">
    <location>
        <begin position="1124"/>
        <end position="1143"/>
    </location>
</feature>
<dbReference type="Pfam" id="PF02373">
    <property type="entry name" value="JmjC"/>
    <property type="match status" value="1"/>
</dbReference>
<feature type="compositionally biased region" description="Basic and acidic residues" evidence="9">
    <location>
        <begin position="1931"/>
        <end position="1944"/>
    </location>
</feature>
<keyword evidence="6 10" id="KW-1133">Transmembrane helix</keyword>
<feature type="transmembrane region" description="Helical" evidence="10">
    <location>
        <begin position="671"/>
        <end position="690"/>
    </location>
</feature>
<feature type="transmembrane region" description="Helical" evidence="10">
    <location>
        <begin position="98"/>
        <end position="117"/>
    </location>
</feature>
<feature type="transmembrane region" description="Helical" evidence="10">
    <location>
        <begin position="20"/>
        <end position="47"/>
    </location>
</feature>
<comment type="subcellular location">
    <subcellularLocation>
        <location evidence="1">Membrane</location>
        <topology evidence="1">Multi-pass membrane protein</topology>
    </subcellularLocation>
</comment>
<feature type="region of interest" description="Disordered" evidence="9">
    <location>
        <begin position="1910"/>
        <end position="1991"/>
    </location>
</feature>
<feature type="region of interest" description="Disordered" evidence="9">
    <location>
        <begin position="1450"/>
        <end position="1478"/>
    </location>
</feature>
<evidence type="ECO:0000313" key="14">
    <source>
        <dbReference type="EMBL" id="KAH0925100.1"/>
    </source>
</evidence>
<feature type="transmembrane region" description="Helical" evidence="10">
    <location>
        <begin position="821"/>
        <end position="840"/>
    </location>
</feature>
<gene>
    <name evidence="14" type="ORF">HID58_017356</name>
</gene>
<evidence type="ECO:0000259" key="13">
    <source>
        <dbReference type="PROSITE" id="PS51184"/>
    </source>
</evidence>
<dbReference type="CDD" id="cd06174">
    <property type="entry name" value="MFS"/>
    <property type="match status" value="1"/>
</dbReference>
<dbReference type="Pfam" id="PF00083">
    <property type="entry name" value="Sugar_tr"/>
    <property type="match status" value="3"/>
</dbReference>
<feature type="transmembrane region" description="Helical" evidence="10">
    <location>
        <begin position="458"/>
        <end position="479"/>
    </location>
</feature>
<dbReference type="PANTHER" id="PTHR24064">
    <property type="entry name" value="SOLUTE CARRIER FAMILY 22 MEMBER"/>
    <property type="match status" value="1"/>
</dbReference>
<dbReference type="PROSITE" id="PS51183">
    <property type="entry name" value="JMJN"/>
    <property type="match status" value="1"/>
</dbReference>
<feature type="domain" description="JmjN" evidence="12">
    <location>
        <begin position="1384"/>
        <end position="1425"/>
    </location>
</feature>
<keyword evidence="15" id="KW-1185">Reference proteome</keyword>
<keyword evidence="2" id="KW-0813">Transport</keyword>
<evidence type="ECO:0000256" key="10">
    <source>
        <dbReference type="SAM" id="Phobius"/>
    </source>
</evidence>
<name>A0ABQ8D6V8_BRANA</name>
<feature type="transmembrane region" description="Helical" evidence="10">
    <location>
        <begin position="211"/>
        <end position="229"/>
    </location>
</feature>
<evidence type="ECO:0000256" key="3">
    <source>
        <dbReference type="ARBA" id="ARBA00022592"/>
    </source>
</evidence>
<feature type="transmembrane region" description="Helical" evidence="10">
    <location>
        <begin position="629"/>
        <end position="650"/>
    </location>
</feature>
<feature type="transmembrane region" description="Helical" evidence="10">
    <location>
        <begin position="1069"/>
        <end position="1087"/>
    </location>
</feature>
<feature type="transmembrane region" description="Helical" evidence="10">
    <location>
        <begin position="371"/>
        <end position="390"/>
    </location>
</feature>
<dbReference type="InterPro" id="IPR003349">
    <property type="entry name" value="JmjN"/>
</dbReference>
<feature type="domain" description="Major facilitator superfamily (MFS) profile" evidence="11">
    <location>
        <begin position="22"/>
        <end position="694"/>
    </location>
</feature>
<evidence type="ECO:0008006" key="16">
    <source>
        <dbReference type="Google" id="ProtNLM"/>
    </source>
</evidence>
<dbReference type="InterPro" id="IPR003347">
    <property type="entry name" value="JmjC_dom"/>
</dbReference>
<keyword evidence="7 10" id="KW-0472">Membrane</keyword>
<evidence type="ECO:0000313" key="15">
    <source>
        <dbReference type="Proteomes" id="UP000824890"/>
    </source>
</evidence>
<dbReference type="InterPro" id="IPR020846">
    <property type="entry name" value="MFS_dom"/>
</dbReference>
<keyword evidence="5" id="KW-0769">Symport</keyword>
<evidence type="ECO:0000256" key="7">
    <source>
        <dbReference type="ARBA" id="ARBA00023136"/>
    </source>
</evidence>
<dbReference type="EMBL" id="JAGKQM010000005">
    <property type="protein sequence ID" value="KAH0925100.1"/>
    <property type="molecule type" value="Genomic_DNA"/>
</dbReference>
<accession>A0ABQ8D6V8</accession>
<dbReference type="PROSITE" id="PS50850">
    <property type="entry name" value="MFS"/>
    <property type="match status" value="2"/>
</dbReference>
<feature type="transmembrane region" description="Helical" evidence="10">
    <location>
        <begin position="161"/>
        <end position="184"/>
    </location>
</feature>
<dbReference type="InterPro" id="IPR004198">
    <property type="entry name" value="Znf_C5HC2"/>
</dbReference>
<reference evidence="14 15" key="1">
    <citation type="submission" date="2021-05" db="EMBL/GenBank/DDBJ databases">
        <title>Genome Assembly of Synthetic Allotetraploid Brassica napus Reveals Homoeologous Exchanges between Subgenomes.</title>
        <authorList>
            <person name="Davis J.T."/>
        </authorList>
    </citation>
    <scope>NUCLEOTIDE SEQUENCE [LARGE SCALE GENOMIC DNA]</scope>
    <source>
        <strain evidence="15">cv. Da-Ae</strain>
        <tissue evidence="14">Seedling</tissue>
    </source>
</reference>
<feature type="transmembrane region" description="Helical" evidence="10">
    <location>
        <begin position="347"/>
        <end position="365"/>
    </location>
</feature>
<feature type="transmembrane region" description="Helical" evidence="10">
    <location>
        <begin position="934"/>
        <end position="952"/>
    </location>
</feature>
<feature type="transmembrane region" description="Helical" evidence="10">
    <location>
        <begin position="1163"/>
        <end position="1184"/>
    </location>
</feature>
<evidence type="ECO:0000256" key="4">
    <source>
        <dbReference type="ARBA" id="ARBA00022692"/>
    </source>
</evidence>
<protein>
    <recommendedName>
        <fullName evidence="16">Major facilitator superfamily (MFS) profile domain-containing protein</fullName>
    </recommendedName>
</protein>
<evidence type="ECO:0000256" key="2">
    <source>
        <dbReference type="ARBA" id="ARBA00022448"/>
    </source>
</evidence>
<evidence type="ECO:0000256" key="1">
    <source>
        <dbReference type="ARBA" id="ARBA00004141"/>
    </source>
</evidence>
<dbReference type="InterPro" id="IPR004738">
    <property type="entry name" value="Phos_permease"/>
</dbReference>
<feature type="transmembrane region" description="Helical" evidence="10">
    <location>
        <begin position="590"/>
        <end position="609"/>
    </location>
</feature>
<dbReference type="NCBIfam" id="TIGR00887">
    <property type="entry name" value="2A0109"/>
    <property type="match status" value="2"/>
</dbReference>
<comment type="similarity">
    <text evidence="8">Belongs to the major facilitator superfamily. Phosphate:H(+) symporter (TC 2.A.1.9) family.</text>
</comment>
<keyword evidence="4 10" id="KW-0812">Transmembrane</keyword>
<proteinExistence type="inferred from homology"/>
<dbReference type="PROSITE" id="PS51184">
    <property type="entry name" value="JMJC"/>
    <property type="match status" value="1"/>
</dbReference>
<dbReference type="Gene3D" id="2.60.120.650">
    <property type="entry name" value="Cupin"/>
    <property type="match status" value="1"/>
</dbReference>
<dbReference type="SMART" id="SM00558">
    <property type="entry name" value="JmjC"/>
    <property type="match status" value="1"/>
</dbReference>
<comment type="caution">
    <text evidence="14">The sequence shown here is derived from an EMBL/GenBank/DDBJ whole genome shotgun (WGS) entry which is preliminary data.</text>
</comment>
<organism evidence="14 15">
    <name type="scientific">Brassica napus</name>
    <name type="common">Rape</name>
    <dbReference type="NCBI Taxonomy" id="3708"/>
    <lineage>
        <taxon>Eukaryota</taxon>
        <taxon>Viridiplantae</taxon>
        <taxon>Streptophyta</taxon>
        <taxon>Embryophyta</taxon>
        <taxon>Tracheophyta</taxon>
        <taxon>Spermatophyta</taxon>
        <taxon>Magnoliopsida</taxon>
        <taxon>eudicotyledons</taxon>
        <taxon>Gunneridae</taxon>
        <taxon>Pentapetalae</taxon>
        <taxon>rosids</taxon>
        <taxon>malvids</taxon>
        <taxon>Brassicales</taxon>
        <taxon>Brassicaceae</taxon>
        <taxon>Brassiceae</taxon>
        <taxon>Brassica</taxon>
    </lineage>
</organism>
<evidence type="ECO:0000256" key="6">
    <source>
        <dbReference type="ARBA" id="ARBA00022989"/>
    </source>
</evidence>